<organism evidence="2 3">
    <name type="scientific">Synchytrium endobioticum</name>
    <dbReference type="NCBI Taxonomy" id="286115"/>
    <lineage>
        <taxon>Eukaryota</taxon>
        <taxon>Fungi</taxon>
        <taxon>Fungi incertae sedis</taxon>
        <taxon>Chytridiomycota</taxon>
        <taxon>Chytridiomycota incertae sedis</taxon>
        <taxon>Chytridiomycetes</taxon>
        <taxon>Synchytriales</taxon>
        <taxon>Synchytriaceae</taxon>
        <taxon>Synchytrium</taxon>
    </lineage>
</organism>
<keyword evidence="1" id="KW-0812">Transmembrane</keyword>
<accession>A0A507CUB1</accession>
<evidence type="ECO:0000313" key="2">
    <source>
        <dbReference type="EMBL" id="TPX42739.1"/>
    </source>
</evidence>
<dbReference type="VEuPathDB" id="FungiDB:SeMB42_g05001"/>
<reference evidence="2 3" key="1">
    <citation type="journal article" date="2019" name="Sci. Rep.">
        <title>Comparative genomics of chytrid fungi reveal insights into the obligate biotrophic and pathogenic lifestyle of Synchytrium endobioticum.</title>
        <authorList>
            <person name="van de Vossenberg B.T.L.H."/>
            <person name="Warris S."/>
            <person name="Nguyen H.D.T."/>
            <person name="van Gent-Pelzer M.P.E."/>
            <person name="Joly D.L."/>
            <person name="van de Geest H.C."/>
            <person name="Bonants P.J.M."/>
            <person name="Smith D.S."/>
            <person name="Levesque C.A."/>
            <person name="van der Lee T.A.J."/>
        </authorList>
    </citation>
    <scope>NUCLEOTIDE SEQUENCE [LARGE SCALE GENOMIC DNA]</scope>
    <source>
        <strain evidence="2 3">MB42</strain>
    </source>
</reference>
<feature type="transmembrane region" description="Helical" evidence="1">
    <location>
        <begin position="37"/>
        <end position="53"/>
    </location>
</feature>
<sequence>MPPTLVTGSTSSSSSRVVIWLIEHQRFARKMSSGPSIVLYSASTIMNVPLGYIRQRRTQRFTWQWLLAIHASVPMLVLLRRHYKLPGNTIPTSVVVAIASQLAGGGIASYHKQNDDRRSI</sequence>
<proteinExistence type="predicted"/>
<feature type="transmembrane region" description="Helical" evidence="1">
    <location>
        <begin position="65"/>
        <end position="83"/>
    </location>
</feature>
<protein>
    <submittedName>
        <fullName evidence="2">Uncharacterized protein</fullName>
    </submittedName>
</protein>
<evidence type="ECO:0000313" key="3">
    <source>
        <dbReference type="Proteomes" id="UP000317494"/>
    </source>
</evidence>
<name>A0A507CUB1_9FUNG</name>
<dbReference type="AlphaFoldDB" id="A0A507CUB1"/>
<dbReference type="Proteomes" id="UP000317494">
    <property type="component" value="Unassembled WGS sequence"/>
</dbReference>
<keyword evidence="1" id="KW-0472">Membrane</keyword>
<evidence type="ECO:0000256" key="1">
    <source>
        <dbReference type="SAM" id="Phobius"/>
    </source>
</evidence>
<gene>
    <name evidence="2" type="ORF">SeMB42_g05001</name>
</gene>
<dbReference type="EMBL" id="QEAN01000222">
    <property type="protein sequence ID" value="TPX42739.1"/>
    <property type="molecule type" value="Genomic_DNA"/>
</dbReference>
<keyword evidence="3" id="KW-1185">Reference proteome</keyword>
<keyword evidence="1" id="KW-1133">Transmembrane helix</keyword>
<comment type="caution">
    <text evidence="2">The sequence shown here is derived from an EMBL/GenBank/DDBJ whole genome shotgun (WGS) entry which is preliminary data.</text>
</comment>
<feature type="transmembrane region" description="Helical" evidence="1">
    <location>
        <begin position="89"/>
        <end position="110"/>
    </location>
</feature>